<dbReference type="Pfam" id="PF02311">
    <property type="entry name" value="AraC_binding"/>
    <property type="match status" value="1"/>
</dbReference>
<evidence type="ECO:0000313" key="6">
    <source>
        <dbReference type="Proteomes" id="UP000290253"/>
    </source>
</evidence>
<gene>
    <name evidence="5" type="ORF">ESZ00_18515</name>
</gene>
<evidence type="ECO:0000313" key="5">
    <source>
        <dbReference type="EMBL" id="RXS93344.1"/>
    </source>
</evidence>
<evidence type="ECO:0000256" key="2">
    <source>
        <dbReference type="ARBA" id="ARBA00023125"/>
    </source>
</evidence>
<reference evidence="5 6" key="1">
    <citation type="journal article" date="2016" name="Int. J. Syst. Evol. Microbiol.">
        <title>Acidipila dinghuensis sp. nov., an acidobacterium isolated from forest soil.</title>
        <authorList>
            <person name="Jiang Y.W."/>
            <person name="Wang J."/>
            <person name="Chen M.H."/>
            <person name="Lv Y.Y."/>
            <person name="Qiu L.H."/>
        </authorList>
    </citation>
    <scope>NUCLEOTIDE SEQUENCE [LARGE SCALE GENOMIC DNA]</scope>
    <source>
        <strain evidence="5 6">DHOF10</strain>
    </source>
</reference>
<dbReference type="AlphaFoldDB" id="A0A4Q1S8N4"/>
<feature type="domain" description="HTH araC/xylS-type" evidence="4">
    <location>
        <begin position="175"/>
        <end position="271"/>
    </location>
</feature>
<name>A0A4Q1S8N4_9BACT</name>
<evidence type="ECO:0000259" key="4">
    <source>
        <dbReference type="PROSITE" id="PS01124"/>
    </source>
</evidence>
<dbReference type="Pfam" id="PF12833">
    <property type="entry name" value="HTH_18"/>
    <property type="match status" value="1"/>
</dbReference>
<dbReference type="InterPro" id="IPR014710">
    <property type="entry name" value="RmlC-like_jellyroll"/>
</dbReference>
<protein>
    <submittedName>
        <fullName evidence="5">AraC family transcriptional regulator</fullName>
    </submittedName>
</protein>
<dbReference type="SUPFAM" id="SSF51182">
    <property type="entry name" value="RmlC-like cupins"/>
    <property type="match status" value="1"/>
</dbReference>
<dbReference type="SMART" id="SM00342">
    <property type="entry name" value="HTH_ARAC"/>
    <property type="match status" value="1"/>
</dbReference>
<comment type="caution">
    <text evidence="5">The sequence shown here is derived from an EMBL/GenBank/DDBJ whole genome shotgun (WGS) entry which is preliminary data.</text>
</comment>
<dbReference type="EMBL" id="SDMK01000005">
    <property type="protein sequence ID" value="RXS93344.1"/>
    <property type="molecule type" value="Genomic_DNA"/>
</dbReference>
<dbReference type="CDD" id="cd06124">
    <property type="entry name" value="cupin_NimR-like_N"/>
    <property type="match status" value="1"/>
</dbReference>
<dbReference type="GO" id="GO:0043565">
    <property type="term" value="F:sequence-specific DNA binding"/>
    <property type="evidence" value="ECO:0007669"/>
    <property type="project" value="InterPro"/>
</dbReference>
<dbReference type="Proteomes" id="UP000290253">
    <property type="component" value="Unassembled WGS sequence"/>
</dbReference>
<dbReference type="Gene3D" id="1.10.10.60">
    <property type="entry name" value="Homeodomain-like"/>
    <property type="match status" value="1"/>
</dbReference>
<keyword evidence="1" id="KW-0805">Transcription regulation</keyword>
<dbReference type="InterPro" id="IPR003313">
    <property type="entry name" value="AraC-bd"/>
</dbReference>
<dbReference type="SUPFAM" id="SSF46689">
    <property type="entry name" value="Homeodomain-like"/>
    <property type="match status" value="1"/>
</dbReference>
<dbReference type="PANTHER" id="PTHR11019">
    <property type="entry name" value="HTH-TYPE TRANSCRIPTIONAL REGULATOR NIMR"/>
    <property type="match status" value="1"/>
</dbReference>
<keyword evidence="3" id="KW-0804">Transcription</keyword>
<evidence type="ECO:0000256" key="1">
    <source>
        <dbReference type="ARBA" id="ARBA00023015"/>
    </source>
</evidence>
<organism evidence="5 6">
    <name type="scientific">Silvibacterium dinghuense</name>
    <dbReference type="NCBI Taxonomy" id="1560006"/>
    <lineage>
        <taxon>Bacteria</taxon>
        <taxon>Pseudomonadati</taxon>
        <taxon>Acidobacteriota</taxon>
        <taxon>Terriglobia</taxon>
        <taxon>Terriglobales</taxon>
        <taxon>Acidobacteriaceae</taxon>
        <taxon>Silvibacterium</taxon>
    </lineage>
</organism>
<dbReference type="InterPro" id="IPR011051">
    <property type="entry name" value="RmlC_Cupin_sf"/>
</dbReference>
<evidence type="ECO:0000256" key="3">
    <source>
        <dbReference type="ARBA" id="ARBA00023163"/>
    </source>
</evidence>
<dbReference type="OrthoDB" id="2039152at2"/>
<keyword evidence="6" id="KW-1185">Reference proteome</keyword>
<dbReference type="PROSITE" id="PS01124">
    <property type="entry name" value="HTH_ARAC_FAMILY_2"/>
    <property type="match status" value="1"/>
</dbReference>
<dbReference type="PANTHER" id="PTHR11019:SF159">
    <property type="entry name" value="TRANSCRIPTIONAL REGULATOR-RELATED"/>
    <property type="match status" value="1"/>
</dbReference>
<proteinExistence type="predicted"/>
<dbReference type="InterPro" id="IPR009057">
    <property type="entry name" value="Homeodomain-like_sf"/>
</dbReference>
<keyword evidence="2" id="KW-0238">DNA-binding</keyword>
<sequence>MCAANSARHYANQAMTVRLKDHELLQASPRPVSAMAKSYPAGYLGYAHSHARAQLLYAASGSMRLTFTRGCWVIPPQRAVWLPPGYVHQTSAIGELEMRTLYIREDSCPSAAPCEPRMLGVSLLLRELVLRIVAMPMEYDERGQEGRIVAAALGEIDWTPLDPVRLPPLGDARLRRMEQMLTRSPEDASTLDTWAARLRISTRTLARLIRQETGLSFQVWRDHIRTFAAIPMLAEGRPLIEIAIAVGYETAWSFTAMFKRVTGTLPSRYCT</sequence>
<dbReference type="Gene3D" id="2.60.120.10">
    <property type="entry name" value="Jelly Rolls"/>
    <property type="match status" value="1"/>
</dbReference>
<dbReference type="InterPro" id="IPR018060">
    <property type="entry name" value="HTH_AraC"/>
</dbReference>
<dbReference type="GO" id="GO:0003700">
    <property type="term" value="F:DNA-binding transcription factor activity"/>
    <property type="evidence" value="ECO:0007669"/>
    <property type="project" value="InterPro"/>
</dbReference>
<accession>A0A4Q1S8N4</accession>